<dbReference type="AlphaFoldDB" id="A0AAC9BYF6"/>
<proteinExistence type="predicted"/>
<evidence type="ECO:0000313" key="1">
    <source>
        <dbReference type="EMBL" id="ANI00919.1"/>
    </source>
</evidence>
<accession>A0AAC9BYF6</accession>
<dbReference type="EMBL" id="CP015852">
    <property type="protein sequence ID" value="ANI00919.1"/>
    <property type="molecule type" value="Genomic_DNA"/>
</dbReference>
<name>A0AAC9BYF6_9PSED</name>
<dbReference type="Proteomes" id="UP000078142">
    <property type="component" value="Chromosome"/>
</dbReference>
<protein>
    <submittedName>
        <fullName evidence="1">Uncharacterized protein</fullName>
    </submittedName>
</protein>
<organism evidence="1 2">
    <name type="scientific">Pseudomonas koreensis</name>
    <dbReference type="NCBI Taxonomy" id="198620"/>
    <lineage>
        <taxon>Bacteria</taxon>
        <taxon>Pseudomonadati</taxon>
        <taxon>Pseudomonadota</taxon>
        <taxon>Gammaproteobacteria</taxon>
        <taxon>Pseudomonadales</taxon>
        <taxon>Pseudomonadaceae</taxon>
        <taxon>Pseudomonas</taxon>
    </lineage>
</organism>
<reference evidence="1 2" key="1">
    <citation type="submission" date="2016-05" db="EMBL/GenBank/DDBJ databases">
        <authorList>
            <person name="Wang S."/>
            <person name="Zhu B."/>
        </authorList>
    </citation>
    <scope>NUCLEOTIDE SEQUENCE [LARGE SCALE GENOMIC DNA]</scope>
    <source>
        <strain evidence="1 2">CRS05-R5</strain>
    </source>
</reference>
<gene>
    <name evidence="1" type="ORF">A8L59_07205</name>
</gene>
<evidence type="ECO:0000313" key="2">
    <source>
        <dbReference type="Proteomes" id="UP000078142"/>
    </source>
</evidence>
<sequence length="565" mass="61385">MTDNGTRLTETRFSYTTPLDPDITEILLEFPTGITDKAGTHQFGAYYSQGGNISYSIPLEVNVDRSPPTLFWMPEVPDEIKLKGITKEYLDTYGYVLVTIPGYSPEKIGDVVYCYYGDSNVLADLIGTFTRTDTTIEVTFELTRAQVEAKGEGKHAIFYQIDDRKGNTSAPSKPAVVDVVLTDPPEGLLPLSIPLFDDDGLVDLADAKTPLGVGIEDEYTNYMPGDKLVVTYDGILQPEQTITGFPFYVDISFKDVFNGNPGEKTVAAGYQIKRGTALHPSTPISKNVDVDLRKPGEPIDPDNPGEINPNLALVTVQGGSGGTVNTLTAADKDQDVTVTVITYTGAKQDDTVQLVYNGKPVSDADGGILTIPAIIPPNLEWTVDWSVFEEQGNGDPTHPKAYVIGHDLNDNVDTSPPREVDVLIQTDTVPDPAFQHLHEDYDNWMYCDSLRRDPVLGVVVEVLVPGGEMALADQELKFTYQGYTDNAGTTKPGTFLEVSYTPSQQEAAVGFIVKIPYAPILATLNAWGGVKYTALVNGRPTPSKEHLVRVYMVVPGDGGTCALPT</sequence>